<evidence type="ECO:0000256" key="3">
    <source>
        <dbReference type="ARBA" id="ARBA00022741"/>
    </source>
</evidence>
<dbReference type="NCBIfam" id="TIGR03156">
    <property type="entry name" value="GTP_HflX"/>
    <property type="match status" value="1"/>
</dbReference>
<dbReference type="GO" id="GO:0005737">
    <property type="term" value="C:cytoplasm"/>
    <property type="evidence" value="ECO:0007669"/>
    <property type="project" value="UniProtKB-SubCell"/>
</dbReference>
<feature type="binding site" evidence="7">
    <location>
        <begin position="341"/>
        <end position="343"/>
    </location>
    <ligand>
        <name>GTP</name>
        <dbReference type="ChEBI" id="CHEBI:37565"/>
    </ligand>
</feature>
<evidence type="ECO:0000256" key="5">
    <source>
        <dbReference type="ARBA" id="ARBA00023134"/>
    </source>
</evidence>
<dbReference type="FunFam" id="3.40.50.300:FF:000173">
    <property type="entry name" value="GTPase HflX"/>
    <property type="match status" value="1"/>
</dbReference>
<comment type="function">
    <text evidence="6">GTPase that associates with the 50S ribosomal subunit and may have a role during protein synthesis or ribosome biogenesis.</text>
</comment>
<dbReference type="PIRSF" id="PIRSF006809">
    <property type="entry name" value="GTP-binding_hflX_prd"/>
    <property type="match status" value="1"/>
</dbReference>
<comment type="similarity">
    <text evidence="6">Belongs to the TRAFAC class OBG-HflX-like GTPase superfamily. HflX GTPase family.</text>
</comment>
<evidence type="ECO:0000259" key="9">
    <source>
        <dbReference type="PROSITE" id="PS51705"/>
    </source>
</evidence>
<dbReference type="InterPro" id="IPR005225">
    <property type="entry name" value="Small_GTP-bd"/>
</dbReference>
<dbReference type="InterPro" id="IPR027417">
    <property type="entry name" value="P-loop_NTPase"/>
</dbReference>
<feature type="domain" description="Hflx-type G" evidence="9">
    <location>
        <begin position="198"/>
        <end position="363"/>
    </location>
</feature>
<keyword evidence="4 8" id="KW-0460">Magnesium</keyword>
<evidence type="ECO:0000256" key="4">
    <source>
        <dbReference type="ARBA" id="ARBA00022842"/>
    </source>
</evidence>
<dbReference type="Gene3D" id="3.40.50.300">
    <property type="entry name" value="P-loop containing nucleotide triphosphate hydrolases"/>
    <property type="match status" value="1"/>
</dbReference>
<dbReference type="Pfam" id="PF19275">
    <property type="entry name" value="HflX_C"/>
    <property type="match status" value="1"/>
</dbReference>
<dbReference type="SUPFAM" id="SSF52540">
    <property type="entry name" value="P-loop containing nucleoside triphosphate hydrolases"/>
    <property type="match status" value="1"/>
</dbReference>
<dbReference type="Pfam" id="PF13167">
    <property type="entry name" value="GTP-bdg_N"/>
    <property type="match status" value="1"/>
</dbReference>
<evidence type="ECO:0000256" key="7">
    <source>
        <dbReference type="PIRSR" id="PIRSR006809-1"/>
    </source>
</evidence>
<dbReference type="InterPro" id="IPR042108">
    <property type="entry name" value="GTPase_HflX_N_sf"/>
</dbReference>
<evidence type="ECO:0000256" key="6">
    <source>
        <dbReference type="HAMAP-Rule" id="MF_00900"/>
    </source>
</evidence>
<dbReference type="InterPro" id="IPR025121">
    <property type="entry name" value="GTPase_HflX_N"/>
</dbReference>
<evidence type="ECO:0000313" key="10">
    <source>
        <dbReference type="EMBL" id="RAP37440.1"/>
    </source>
</evidence>
<evidence type="ECO:0000256" key="8">
    <source>
        <dbReference type="PIRSR" id="PIRSR006809-2"/>
    </source>
</evidence>
<dbReference type="PROSITE" id="PS51705">
    <property type="entry name" value="G_HFLX"/>
    <property type="match status" value="1"/>
</dbReference>
<dbReference type="InterPro" id="IPR030394">
    <property type="entry name" value="G_HFLX_dom"/>
</dbReference>
<comment type="subunit">
    <text evidence="6">Monomer. Associates with the 50S ribosomal subunit.</text>
</comment>
<gene>
    <name evidence="6" type="primary">hflX</name>
    <name evidence="10" type="ORF">B1207_04500</name>
</gene>
<dbReference type="NCBIfam" id="NF008280">
    <property type="entry name" value="PRK11058.1"/>
    <property type="match status" value="1"/>
</dbReference>
<dbReference type="HAMAP" id="MF_00900">
    <property type="entry name" value="GTPase_HflX"/>
    <property type="match status" value="1"/>
</dbReference>
<feature type="binding site" evidence="7">
    <location>
        <begin position="251"/>
        <end position="254"/>
    </location>
    <ligand>
        <name>GTP</name>
        <dbReference type="ChEBI" id="CHEBI:37565"/>
    </ligand>
</feature>
<dbReference type="GO" id="GO:0005525">
    <property type="term" value="F:GTP binding"/>
    <property type="evidence" value="ECO:0007669"/>
    <property type="project" value="UniProtKB-UniRule"/>
</dbReference>
<name>A0A364LL24_9GAMM</name>
<dbReference type="Pfam" id="PF16360">
    <property type="entry name" value="GTP-bdg_M"/>
    <property type="match status" value="1"/>
</dbReference>
<dbReference type="InterPro" id="IPR032305">
    <property type="entry name" value="GTP-bd_M"/>
</dbReference>
<dbReference type="Gene3D" id="6.10.250.2860">
    <property type="match status" value="1"/>
</dbReference>
<dbReference type="InterPro" id="IPR016496">
    <property type="entry name" value="GTPase_HflX"/>
</dbReference>
<evidence type="ECO:0000313" key="11">
    <source>
        <dbReference type="Proteomes" id="UP000249458"/>
    </source>
</evidence>
<dbReference type="InterPro" id="IPR045498">
    <property type="entry name" value="HflX_C"/>
</dbReference>
<dbReference type="PANTHER" id="PTHR10229:SF0">
    <property type="entry name" value="GTP-BINDING PROTEIN 6-RELATED"/>
    <property type="match status" value="1"/>
</dbReference>
<dbReference type="NCBIfam" id="TIGR00231">
    <property type="entry name" value="small_GTP"/>
    <property type="match status" value="1"/>
</dbReference>
<dbReference type="Pfam" id="PF01926">
    <property type="entry name" value="MMR_HSR1"/>
    <property type="match status" value="1"/>
</dbReference>
<dbReference type="PRINTS" id="PR00326">
    <property type="entry name" value="GTP1OBG"/>
</dbReference>
<dbReference type="SUPFAM" id="SSF54980">
    <property type="entry name" value="EF-G C-terminal domain-like"/>
    <property type="match status" value="1"/>
</dbReference>
<evidence type="ECO:0000256" key="2">
    <source>
        <dbReference type="ARBA" id="ARBA00022723"/>
    </source>
</evidence>
<dbReference type="GO" id="GO:0043022">
    <property type="term" value="F:ribosome binding"/>
    <property type="evidence" value="ECO:0007669"/>
    <property type="project" value="TreeGrafter"/>
</dbReference>
<keyword evidence="5 6" id="KW-0342">GTP-binding</keyword>
<reference evidence="10 11" key="1">
    <citation type="submission" date="2017-02" db="EMBL/GenBank/DDBJ databases">
        <title>Legionella quilivanii strain from human: case report and whole genome sequencing analysis.</title>
        <authorList>
            <person name="Lalancette C."/>
            <person name="Leduc J.-M."/>
            <person name="Levesque S."/>
            <person name="Fournier E."/>
            <person name="Saoud J."/>
            <person name="Faucher S.P."/>
            <person name="Bernard K."/>
            <person name="Martineau C."/>
            <person name="Longtin J."/>
        </authorList>
    </citation>
    <scope>NUCLEOTIDE SEQUENCE [LARGE SCALE GENOMIC DNA]</scope>
    <source>
        <strain evidence="10 11">ID143958</strain>
    </source>
</reference>
<feature type="binding site" evidence="7">
    <location>
        <begin position="204"/>
        <end position="211"/>
    </location>
    <ligand>
        <name>GTP</name>
        <dbReference type="ChEBI" id="CHEBI:37565"/>
    </ligand>
</feature>
<dbReference type="PANTHER" id="PTHR10229">
    <property type="entry name" value="GTP-BINDING PROTEIN HFLX"/>
    <property type="match status" value="1"/>
</dbReference>
<feature type="binding site" evidence="7">
    <location>
        <begin position="317"/>
        <end position="320"/>
    </location>
    <ligand>
        <name>GTP</name>
        <dbReference type="ChEBI" id="CHEBI:37565"/>
    </ligand>
</feature>
<comment type="subcellular location">
    <subcellularLocation>
        <location evidence="6">Cytoplasm</location>
    </subcellularLocation>
    <text evidence="6">May associate with membranes.</text>
</comment>
<dbReference type="GO" id="GO:0097216">
    <property type="term" value="F:guanosine tetraphosphate binding"/>
    <property type="evidence" value="ECO:0007669"/>
    <property type="project" value="UniProtKB-ARBA"/>
</dbReference>
<proteinExistence type="inferred from homology"/>
<feature type="binding site" evidence="8">
    <location>
        <position position="231"/>
    </location>
    <ligand>
        <name>Mg(2+)</name>
        <dbReference type="ChEBI" id="CHEBI:18420"/>
    </ligand>
</feature>
<dbReference type="RefSeq" id="WP_112218798.1">
    <property type="nucleotide sequence ID" value="NZ_MVJN01000003.1"/>
</dbReference>
<dbReference type="FunFam" id="3.40.50.11060:FF:000001">
    <property type="entry name" value="GTPase HflX"/>
    <property type="match status" value="1"/>
</dbReference>
<accession>A0A364LL24</accession>
<comment type="cofactor">
    <cofactor evidence="8">
        <name>Mg(2+)</name>
        <dbReference type="ChEBI" id="CHEBI:18420"/>
    </cofactor>
</comment>
<dbReference type="AlphaFoldDB" id="A0A364LL24"/>
<dbReference type="InterPro" id="IPR006073">
    <property type="entry name" value="GTP-bd"/>
</dbReference>
<evidence type="ECO:0000256" key="1">
    <source>
        <dbReference type="ARBA" id="ARBA00022490"/>
    </source>
</evidence>
<dbReference type="InterPro" id="IPR035647">
    <property type="entry name" value="EFG_III/V"/>
</dbReference>
<sequence>MFERPKAGERAILVQLALPELNAERALQEFKELATSAKAEVVAVVTGSRAVPEAKYYVGLGKAEEIQQQVEEHKAELVLVNHELSPSQERNLERLLQCRVVDRSGLILDIFAQRARTFEGKLQVELAQLQHLSTRLVRGWTHLERQKGGIGLRGPGETQLETDRRLLRERIRYINKRLEKVRRSRDQNRRARQKAAMPTVSLVGYTNAGKSTLFNALTGEQIYAANQLFATLDPTMRKVDLPGSGSIILADTVGFIRDLPHQLVEAFRATLEETQEADLLLHVVDIADPIWRENVAAVEQVLAEIEVDDIPIIQVFNKIDQQEGWTPRVDQQEEGSKVWLSAKTGIGLDGLREAIAINLHGQATDEMLRLAPDQAKLRASLYQLNAVKSEIINEDGSWELNVRLTKAQRAALFDKR</sequence>
<keyword evidence="1 6" id="KW-0963">Cytoplasm</keyword>
<feature type="binding site" evidence="7">
    <location>
        <begin position="229"/>
        <end position="233"/>
    </location>
    <ligand>
        <name>GTP</name>
        <dbReference type="ChEBI" id="CHEBI:37565"/>
    </ligand>
</feature>
<dbReference type="CDD" id="cd01878">
    <property type="entry name" value="HflX"/>
    <property type="match status" value="1"/>
</dbReference>
<dbReference type="GO" id="GO:0003924">
    <property type="term" value="F:GTPase activity"/>
    <property type="evidence" value="ECO:0007669"/>
    <property type="project" value="UniProtKB-UniRule"/>
</dbReference>
<feature type="binding site" evidence="8">
    <location>
        <position position="211"/>
    </location>
    <ligand>
        <name>Mg(2+)</name>
        <dbReference type="ChEBI" id="CHEBI:18420"/>
    </ligand>
</feature>
<dbReference type="Gene3D" id="3.40.50.11060">
    <property type="entry name" value="GTPase HflX, N-terminal domain"/>
    <property type="match status" value="1"/>
</dbReference>
<keyword evidence="3 6" id="KW-0547">Nucleotide-binding</keyword>
<organism evidence="10 11">
    <name type="scientific">Legionella quinlivanii</name>
    <dbReference type="NCBI Taxonomy" id="45073"/>
    <lineage>
        <taxon>Bacteria</taxon>
        <taxon>Pseudomonadati</taxon>
        <taxon>Pseudomonadota</taxon>
        <taxon>Gammaproteobacteria</taxon>
        <taxon>Legionellales</taxon>
        <taxon>Legionellaceae</taxon>
        <taxon>Legionella</taxon>
    </lineage>
</organism>
<dbReference type="GO" id="GO:0046872">
    <property type="term" value="F:metal ion binding"/>
    <property type="evidence" value="ECO:0007669"/>
    <property type="project" value="UniProtKB-KW"/>
</dbReference>
<dbReference type="EMBL" id="MVJN01000003">
    <property type="protein sequence ID" value="RAP37440.1"/>
    <property type="molecule type" value="Genomic_DNA"/>
</dbReference>
<keyword evidence="2 8" id="KW-0479">Metal-binding</keyword>
<comment type="caution">
    <text evidence="10">The sequence shown here is derived from an EMBL/GenBank/DDBJ whole genome shotgun (WGS) entry which is preliminary data.</text>
</comment>
<dbReference type="Proteomes" id="UP000249458">
    <property type="component" value="Unassembled WGS sequence"/>
</dbReference>
<protein>
    <recommendedName>
        <fullName evidence="6">GTPase HflX</fullName>
    </recommendedName>
    <alternativeName>
        <fullName evidence="6">GTP-binding protein HflX</fullName>
    </alternativeName>
</protein>